<dbReference type="InterPro" id="IPR000835">
    <property type="entry name" value="HTH_MarR-typ"/>
</dbReference>
<evidence type="ECO:0000256" key="1">
    <source>
        <dbReference type="ARBA" id="ARBA00023015"/>
    </source>
</evidence>
<evidence type="ECO:0000256" key="3">
    <source>
        <dbReference type="ARBA" id="ARBA00023163"/>
    </source>
</evidence>
<keyword evidence="2" id="KW-0238">DNA-binding</keyword>
<dbReference type="PANTHER" id="PTHR42756">
    <property type="entry name" value="TRANSCRIPTIONAL REGULATOR, MARR"/>
    <property type="match status" value="1"/>
</dbReference>
<dbReference type="PROSITE" id="PS50995">
    <property type="entry name" value="HTH_MARR_2"/>
    <property type="match status" value="1"/>
</dbReference>
<evidence type="ECO:0000313" key="5">
    <source>
        <dbReference type="EMBL" id="MBK4348275.1"/>
    </source>
</evidence>
<dbReference type="AlphaFoldDB" id="A0A934SSS5"/>
<dbReference type="GO" id="GO:0003677">
    <property type="term" value="F:DNA binding"/>
    <property type="evidence" value="ECO:0007669"/>
    <property type="project" value="UniProtKB-KW"/>
</dbReference>
<organism evidence="5 6">
    <name type="scientific">Lacisediminihabitans changchengi</name>
    <dbReference type="NCBI Taxonomy" id="2787634"/>
    <lineage>
        <taxon>Bacteria</taxon>
        <taxon>Bacillati</taxon>
        <taxon>Actinomycetota</taxon>
        <taxon>Actinomycetes</taxon>
        <taxon>Micrococcales</taxon>
        <taxon>Microbacteriaceae</taxon>
        <taxon>Lacisediminihabitans</taxon>
    </lineage>
</organism>
<sequence>MSVIEALQVYRGAEAAMRRRTGTAMGLNENDLLALRFILDQHEAGRVVASKDVTRYLGISSASTTVLLRRLEDGGHIVRRASTIDKRSAEIIPTPSASDDTGPLIASALRQMSGAAERLTEEESRIIVKFLTAMRETVDGIGA</sequence>
<proteinExistence type="predicted"/>
<name>A0A934SSS5_9MICO</name>
<dbReference type="PANTHER" id="PTHR42756:SF1">
    <property type="entry name" value="TRANSCRIPTIONAL REPRESSOR OF EMRAB OPERON"/>
    <property type="match status" value="1"/>
</dbReference>
<dbReference type="SMART" id="SM00347">
    <property type="entry name" value="HTH_MARR"/>
    <property type="match status" value="1"/>
</dbReference>
<dbReference type="EMBL" id="JAEPES010000004">
    <property type="protein sequence ID" value="MBK4348275.1"/>
    <property type="molecule type" value="Genomic_DNA"/>
</dbReference>
<evidence type="ECO:0000259" key="4">
    <source>
        <dbReference type="PROSITE" id="PS50995"/>
    </source>
</evidence>
<feature type="domain" description="HTH marR-type" evidence="4">
    <location>
        <begin position="1"/>
        <end position="136"/>
    </location>
</feature>
<dbReference type="Proteomes" id="UP000636458">
    <property type="component" value="Unassembled WGS sequence"/>
</dbReference>
<keyword evidence="1" id="KW-0805">Transcription regulation</keyword>
<evidence type="ECO:0000256" key="2">
    <source>
        <dbReference type="ARBA" id="ARBA00023125"/>
    </source>
</evidence>
<protein>
    <submittedName>
        <fullName evidence="5">MarR family transcriptional regulator</fullName>
    </submittedName>
</protein>
<dbReference type="Pfam" id="PF12802">
    <property type="entry name" value="MarR_2"/>
    <property type="match status" value="1"/>
</dbReference>
<dbReference type="InterPro" id="IPR036388">
    <property type="entry name" value="WH-like_DNA-bd_sf"/>
</dbReference>
<reference evidence="5" key="1">
    <citation type="submission" date="2021-01" db="EMBL/GenBank/DDBJ databases">
        <title>Lacisediminihabitans sp. nov. strain G11-30, isolated from Antarctic Soil.</title>
        <authorList>
            <person name="Li J."/>
        </authorList>
    </citation>
    <scope>NUCLEOTIDE SEQUENCE</scope>
    <source>
        <strain evidence="5">G11-30</strain>
    </source>
</reference>
<evidence type="ECO:0000313" key="6">
    <source>
        <dbReference type="Proteomes" id="UP000636458"/>
    </source>
</evidence>
<gene>
    <name evidence="5" type="ORF">IV501_11580</name>
</gene>
<keyword evidence="3" id="KW-0804">Transcription</keyword>
<dbReference type="InterPro" id="IPR036390">
    <property type="entry name" value="WH_DNA-bd_sf"/>
</dbReference>
<comment type="caution">
    <text evidence="5">The sequence shown here is derived from an EMBL/GenBank/DDBJ whole genome shotgun (WGS) entry which is preliminary data.</text>
</comment>
<dbReference type="GO" id="GO:0003700">
    <property type="term" value="F:DNA-binding transcription factor activity"/>
    <property type="evidence" value="ECO:0007669"/>
    <property type="project" value="InterPro"/>
</dbReference>
<dbReference type="Gene3D" id="1.10.10.10">
    <property type="entry name" value="Winged helix-like DNA-binding domain superfamily/Winged helix DNA-binding domain"/>
    <property type="match status" value="1"/>
</dbReference>
<accession>A0A934SSS5</accession>
<dbReference type="SUPFAM" id="SSF46785">
    <property type="entry name" value="Winged helix' DNA-binding domain"/>
    <property type="match status" value="1"/>
</dbReference>
<keyword evidence="6" id="KW-1185">Reference proteome</keyword>